<feature type="transmembrane region" description="Helical" evidence="1">
    <location>
        <begin position="211"/>
        <end position="228"/>
    </location>
</feature>
<feature type="transmembrane region" description="Helical" evidence="1">
    <location>
        <begin position="234"/>
        <end position="257"/>
    </location>
</feature>
<feature type="transmembrane region" description="Helical" evidence="1">
    <location>
        <begin position="180"/>
        <end position="204"/>
    </location>
</feature>
<evidence type="ECO:0000256" key="1">
    <source>
        <dbReference type="SAM" id="Phobius"/>
    </source>
</evidence>
<dbReference type="EMBL" id="BART01006873">
    <property type="protein sequence ID" value="GAG71016.1"/>
    <property type="molecule type" value="Genomic_DNA"/>
</dbReference>
<protein>
    <submittedName>
        <fullName evidence="2">Uncharacterized protein</fullName>
    </submittedName>
</protein>
<feature type="transmembrane region" description="Helical" evidence="1">
    <location>
        <begin position="135"/>
        <end position="160"/>
    </location>
</feature>
<name>X1BG64_9ZZZZ</name>
<organism evidence="2">
    <name type="scientific">marine sediment metagenome</name>
    <dbReference type="NCBI Taxonomy" id="412755"/>
    <lineage>
        <taxon>unclassified sequences</taxon>
        <taxon>metagenomes</taxon>
        <taxon>ecological metagenomes</taxon>
    </lineage>
</organism>
<dbReference type="AlphaFoldDB" id="X1BG64"/>
<sequence length="267" mass="30670">MLKSIYFLNENGILLYSKNFMEKKYDEDILIGFFSSIANFSREALGSIVKNIDLGEGNKLILIPHLEEPILGAAVVDASDNNVLVTSIVTNTMQDFVDSYSPDYDPETIFPDEMESKINNNLKGRVMHSPMIRILLSWLIVGSISYFLILLSINATYFIYDYYNLGQFITQEQLFTRFMPILILLSTVNIIILFLPPNLIFGFLAPNWKSAVLNSFIFLIVTITLYFYSIEPNFAYIIIGQLPLTLIFSLFFLFIGIRYSSKMFLKR</sequence>
<keyword evidence="1" id="KW-0472">Membrane</keyword>
<gene>
    <name evidence="2" type="ORF">S01H4_15686</name>
</gene>
<evidence type="ECO:0000313" key="2">
    <source>
        <dbReference type="EMBL" id="GAG71016.1"/>
    </source>
</evidence>
<proteinExistence type="predicted"/>
<keyword evidence="1" id="KW-0812">Transmembrane</keyword>
<reference evidence="2" key="1">
    <citation type="journal article" date="2014" name="Front. Microbiol.">
        <title>High frequency of phylogenetically diverse reductive dehalogenase-homologous genes in deep subseafloor sedimentary metagenomes.</title>
        <authorList>
            <person name="Kawai M."/>
            <person name="Futagami T."/>
            <person name="Toyoda A."/>
            <person name="Takaki Y."/>
            <person name="Nishi S."/>
            <person name="Hori S."/>
            <person name="Arai W."/>
            <person name="Tsubouchi T."/>
            <person name="Morono Y."/>
            <person name="Uchiyama I."/>
            <person name="Ito T."/>
            <person name="Fujiyama A."/>
            <person name="Inagaki F."/>
            <person name="Takami H."/>
        </authorList>
    </citation>
    <scope>NUCLEOTIDE SEQUENCE</scope>
    <source>
        <strain evidence="2">Expedition CK06-06</strain>
    </source>
</reference>
<comment type="caution">
    <text evidence="2">The sequence shown here is derived from an EMBL/GenBank/DDBJ whole genome shotgun (WGS) entry which is preliminary data.</text>
</comment>
<keyword evidence="1" id="KW-1133">Transmembrane helix</keyword>
<accession>X1BG64</accession>